<dbReference type="RefSeq" id="WP_067338497.1">
    <property type="nucleotide sequence ID" value="NZ_LZNA01000067.1"/>
</dbReference>
<proteinExistence type="predicted"/>
<feature type="transmembrane region" description="Helical" evidence="1">
    <location>
        <begin position="7"/>
        <end position="31"/>
    </location>
</feature>
<keyword evidence="1" id="KW-1133">Transmembrane helix</keyword>
<reference evidence="2 3" key="1">
    <citation type="submission" date="2016-06" db="EMBL/GenBank/DDBJ databases">
        <title>Draft genome of Moraxella atlantae CCUG 59586.</title>
        <authorList>
            <person name="Salva-Serra F."/>
            <person name="Engstrom-Jakobsson H."/>
            <person name="Thorell K."/>
            <person name="Gonzales-Siles L."/>
            <person name="Karlsson R."/>
            <person name="Boulund F."/>
            <person name="Engstrand L."/>
            <person name="Kristiansson E."/>
            <person name="Moore E."/>
        </authorList>
    </citation>
    <scope>NUCLEOTIDE SEQUENCE [LARGE SCALE GENOMIC DNA]</scope>
    <source>
        <strain evidence="2 3">CCUG 59586</strain>
    </source>
</reference>
<sequence length="72" mass="7909">MKKLAPILGAIYFGIGLIYALYSNFFGAYQYKSLVYNIGRGLIWPATMFPSFGKFLGGLIILAVIGALTVKR</sequence>
<accession>A0A1B8QA31</accession>
<gene>
    <name evidence="2" type="ORF">A9306_01780</name>
</gene>
<comment type="caution">
    <text evidence="2">The sequence shown here is derived from an EMBL/GenBank/DDBJ whole genome shotgun (WGS) entry which is preliminary data.</text>
</comment>
<dbReference type="AlphaFoldDB" id="A0A1B8QA31"/>
<keyword evidence="1" id="KW-0472">Membrane</keyword>
<organism evidence="2 3">
    <name type="scientific">Faucicola atlantae</name>
    <dbReference type="NCBI Taxonomy" id="34059"/>
    <lineage>
        <taxon>Bacteria</taxon>
        <taxon>Pseudomonadati</taxon>
        <taxon>Pseudomonadota</taxon>
        <taxon>Gammaproteobacteria</taxon>
        <taxon>Moraxellales</taxon>
        <taxon>Moraxellaceae</taxon>
        <taxon>Faucicola</taxon>
    </lineage>
</organism>
<dbReference type="EMBL" id="LZNA01000067">
    <property type="protein sequence ID" value="OBX75971.1"/>
    <property type="molecule type" value="Genomic_DNA"/>
</dbReference>
<keyword evidence="1" id="KW-0812">Transmembrane</keyword>
<name>A0A1B8QA31_9GAMM</name>
<feature type="transmembrane region" description="Helical" evidence="1">
    <location>
        <begin position="51"/>
        <end position="70"/>
    </location>
</feature>
<protein>
    <submittedName>
        <fullName evidence="2">Uncharacterized protein</fullName>
    </submittedName>
</protein>
<dbReference type="Proteomes" id="UP000092616">
    <property type="component" value="Unassembled WGS sequence"/>
</dbReference>
<keyword evidence="3" id="KW-1185">Reference proteome</keyword>
<evidence type="ECO:0000313" key="2">
    <source>
        <dbReference type="EMBL" id="OBX75971.1"/>
    </source>
</evidence>
<evidence type="ECO:0000313" key="3">
    <source>
        <dbReference type="Proteomes" id="UP000092616"/>
    </source>
</evidence>
<evidence type="ECO:0000256" key="1">
    <source>
        <dbReference type="SAM" id="Phobius"/>
    </source>
</evidence>